<keyword evidence="1" id="KW-0812">Transmembrane</keyword>
<evidence type="ECO:0000256" key="1">
    <source>
        <dbReference type="SAM" id="Phobius"/>
    </source>
</evidence>
<sequence>MFDSIGVFQRQFTPVEGGYAYYPSRKGGAKFVSPEEYAALVARWQRVAGRRGMWTSTGVIMAIIIVWVTLSEWLTLPDWTQNVMTTACVVGLMAWIYYASFAPRRLVRGRPDILPPRPMAQMRRDARAMLNWRFILFALGFSGLIFWGCVAGGDRSFRGWAWMLGSGGMFALYIWFGIRKLMDRAQ</sequence>
<dbReference type="AlphaFoldDB" id="A0A6M4G2F3"/>
<feature type="transmembrane region" description="Helical" evidence="1">
    <location>
        <begin position="159"/>
        <end position="178"/>
    </location>
</feature>
<gene>
    <name evidence="2" type="ORF">HH800_04190</name>
</gene>
<evidence type="ECO:0000313" key="2">
    <source>
        <dbReference type="EMBL" id="QJR01471.1"/>
    </source>
</evidence>
<dbReference type="EMBL" id="CP053021">
    <property type="protein sequence ID" value="QJR01471.1"/>
    <property type="molecule type" value="Genomic_DNA"/>
</dbReference>
<evidence type="ECO:0000313" key="3">
    <source>
        <dbReference type="Proteomes" id="UP000502611"/>
    </source>
</evidence>
<name>A0A6M4G2F3_SPHYA</name>
<organism evidence="2 3">
    <name type="scientific">Sphingobium yanoikuyae</name>
    <name type="common">Sphingomonas yanoikuyae</name>
    <dbReference type="NCBI Taxonomy" id="13690"/>
    <lineage>
        <taxon>Bacteria</taxon>
        <taxon>Pseudomonadati</taxon>
        <taxon>Pseudomonadota</taxon>
        <taxon>Alphaproteobacteria</taxon>
        <taxon>Sphingomonadales</taxon>
        <taxon>Sphingomonadaceae</taxon>
        <taxon>Sphingobium</taxon>
    </lineage>
</organism>
<feature type="transmembrane region" description="Helical" evidence="1">
    <location>
        <begin position="132"/>
        <end position="153"/>
    </location>
</feature>
<reference evidence="2 3" key="1">
    <citation type="submission" date="2020-04" db="EMBL/GenBank/DDBJ databases">
        <title>The Whole Genome Analysis of High salt-tolerant Sphingobium yanoikuyae YC-XJ2 with Aryl organophosphorus flame retardants (aryl-OPFRs)-degrading capacity and characteristics of Related phosphotriesterase.</title>
        <authorList>
            <person name="Li X."/>
        </authorList>
    </citation>
    <scope>NUCLEOTIDE SEQUENCE [LARGE SCALE GENOMIC DNA]</scope>
    <source>
        <strain evidence="2 3">YC-XJ2</strain>
    </source>
</reference>
<accession>A0A6M4G2F3</accession>
<dbReference type="RefSeq" id="WP_169860276.1">
    <property type="nucleotide sequence ID" value="NZ_CP053021.1"/>
</dbReference>
<protein>
    <submittedName>
        <fullName evidence="2">Uncharacterized protein</fullName>
    </submittedName>
</protein>
<keyword evidence="1" id="KW-1133">Transmembrane helix</keyword>
<keyword evidence="1" id="KW-0472">Membrane</keyword>
<dbReference type="Proteomes" id="UP000502611">
    <property type="component" value="Chromosome"/>
</dbReference>
<feature type="transmembrane region" description="Helical" evidence="1">
    <location>
        <begin position="82"/>
        <end position="101"/>
    </location>
</feature>
<proteinExistence type="predicted"/>
<feature type="transmembrane region" description="Helical" evidence="1">
    <location>
        <begin position="52"/>
        <end position="70"/>
    </location>
</feature>